<feature type="binding site" evidence="4">
    <location>
        <position position="138"/>
    </location>
    <ligand>
        <name>a divalent metal cation</name>
        <dbReference type="ChEBI" id="CHEBI:60240"/>
        <label>2</label>
    </ligand>
</feature>
<dbReference type="Gene3D" id="3.20.20.140">
    <property type="entry name" value="Metal-dependent hydrolases"/>
    <property type="match status" value="1"/>
</dbReference>
<dbReference type="GO" id="GO:0046872">
    <property type="term" value="F:metal ion binding"/>
    <property type="evidence" value="ECO:0007669"/>
    <property type="project" value="UniProtKB-KW"/>
</dbReference>
<feature type="binding site" evidence="4">
    <location>
        <position position="102"/>
    </location>
    <ligand>
        <name>a divalent metal cation</name>
        <dbReference type="ChEBI" id="CHEBI:60240"/>
        <label>1</label>
    </ligand>
</feature>
<dbReference type="Proteomes" id="UP000834611">
    <property type="component" value="Unassembled WGS sequence"/>
</dbReference>
<proteinExistence type="inferred from homology"/>
<keyword evidence="3 6" id="KW-0378">Hydrolase</keyword>
<evidence type="ECO:0000313" key="5">
    <source>
        <dbReference type="EMBL" id="CAB5684766.1"/>
    </source>
</evidence>
<dbReference type="InterPro" id="IPR001130">
    <property type="entry name" value="TatD-like"/>
</dbReference>
<dbReference type="CDD" id="cd01310">
    <property type="entry name" value="TatD_DNAse"/>
    <property type="match status" value="1"/>
</dbReference>
<dbReference type="InterPro" id="IPR032466">
    <property type="entry name" value="Metal_Hydrolase"/>
</dbReference>
<gene>
    <name evidence="5" type="primary">yjjV</name>
    <name evidence="6" type="ORF">CHI95_20300</name>
    <name evidence="5" type="ORF">GHA_01497</name>
</gene>
<evidence type="ECO:0000313" key="7">
    <source>
        <dbReference type="Proteomes" id="UP000216001"/>
    </source>
</evidence>
<dbReference type="GO" id="GO:0004536">
    <property type="term" value="F:DNA nuclease activity"/>
    <property type="evidence" value="ECO:0007669"/>
    <property type="project" value="InterPro"/>
</dbReference>
<dbReference type="Proteomes" id="UP000216001">
    <property type="component" value="Unassembled WGS sequence"/>
</dbReference>
<dbReference type="PANTHER" id="PTHR46124">
    <property type="entry name" value="D-AMINOACYL-TRNA DEACYLASE"/>
    <property type="match status" value="1"/>
</dbReference>
<comment type="caution">
    <text evidence="6">The sequence shown here is derived from an EMBL/GenBank/DDBJ whole genome shotgun (WGS) entry which is preliminary data.</text>
</comment>
<dbReference type="PROSITE" id="PS01137">
    <property type="entry name" value="TATD_1"/>
    <property type="match status" value="1"/>
</dbReference>
<sequence>MKIVMAKRQFIDTHCHFDFPPFSDSFTESLQLAQQSGVSDIIIPTVSMDNFARVWQLAQQYPQLHAAMGFHPLYLSQFQEQHIDILTDYLAKKNKKCVAIGEIGLDLYMQNPQFERQQVVLSAQLKLAKQFDLPVILHSRKSHDPLAAMLRRFDVPARGVVHGFAGSLSQAQAFVKLGYYIGVGGTITYDRANKTRHVMSQLPLTSLLFETDAPDMPVSGFQGEPNRPERIEWVFRSLCELRHESPAEIAQQLYNNSLSLFNLTK</sequence>
<evidence type="ECO:0000256" key="2">
    <source>
        <dbReference type="ARBA" id="ARBA00022723"/>
    </source>
</evidence>
<organism evidence="6 7">
    <name type="scientific">Providencia rettgeri</name>
    <dbReference type="NCBI Taxonomy" id="587"/>
    <lineage>
        <taxon>Bacteria</taxon>
        <taxon>Pseudomonadati</taxon>
        <taxon>Pseudomonadota</taxon>
        <taxon>Gammaproteobacteria</taxon>
        <taxon>Enterobacterales</taxon>
        <taxon>Morganellaceae</taxon>
        <taxon>Providencia</taxon>
    </lineage>
</organism>
<feature type="binding site" evidence="4">
    <location>
        <position position="16"/>
    </location>
    <ligand>
        <name>a divalent metal cation</name>
        <dbReference type="ChEBI" id="CHEBI:60240"/>
        <label>1</label>
    </ligand>
</feature>
<dbReference type="NCBIfam" id="TIGR00010">
    <property type="entry name" value="YchF/TatD family DNA exonuclease"/>
    <property type="match status" value="1"/>
</dbReference>
<dbReference type="Pfam" id="PF01026">
    <property type="entry name" value="TatD_DNase"/>
    <property type="match status" value="1"/>
</dbReference>
<feature type="binding site" evidence="4">
    <location>
        <position position="212"/>
    </location>
    <ligand>
        <name>a divalent metal cation</name>
        <dbReference type="ChEBI" id="CHEBI:60240"/>
        <label>1</label>
    </ligand>
</feature>
<feature type="binding site" evidence="4">
    <location>
        <position position="162"/>
    </location>
    <ligand>
        <name>a divalent metal cation</name>
        <dbReference type="ChEBI" id="CHEBI:60240"/>
        <label>2</label>
    </ligand>
</feature>
<dbReference type="STRING" id="587.RB151_006300"/>
<dbReference type="GO" id="GO:0016788">
    <property type="term" value="F:hydrolase activity, acting on ester bonds"/>
    <property type="evidence" value="ECO:0007669"/>
    <property type="project" value="InterPro"/>
</dbReference>
<evidence type="ECO:0000256" key="4">
    <source>
        <dbReference type="PIRSR" id="PIRSR005902-1"/>
    </source>
</evidence>
<keyword evidence="2 4" id="KW-0479">Metal-binding</keyword>
<dbReference type="FunFam" id="3.20.20.140:FF:000005">
    <property type="entry name" value="TatD family hydrolase"/>
    <property type="match status" value="1"/>
</dbReference>
<accession>A0A264VNC1</accession>
<dbReference type="PANTHER" id="PTHR46124:SF3">
    <property type="entry name" value="HYDROLASE"/>
    <property type="match status" value="1"/>
</dbReference>
<dbReference type="SUPFAM" id="SSF51556">
    <property type="entry name" value="Metallo-dependent hydrolases"/>
    <property type="match status" value="1"/>
</dbReference>
<dbReference type="EMBL" id="CAHPSF010000003">
    <property type="protein sequence ID" value="CAB5684766.1"/>
    <property type="molecule type" value="Genomic_DNA"/>
</dbReference>
<dbReference type="PIRSF" id="PIRSF005902">
    <property type="entry name" value="DNase_TatD"/>
    <property type="match status" value="1"/>
</dbReference>
<evidence type="ECO:0000256" key="3">
    <source>
        <dbReference type="ARBA" id="ARBA00022801"/>
    </source>
</evidence>
<name>A0A264VNC1_PRORE</name>
<evidence type="ECO:0000256" key="1">
    <source>
        <dbReference type="ARBA" id="ARBA00009275"/>
    </source>
</evidence>
<dbReference type="AlphaFoldDB" id="A0A264VNC1"/>
<evidence type="ECO:0000313" key="6">
    <source>
        <dbReference type="EMBL" id="OZS72755.1"/>
    </source>
</evidence>
<reference evidence="6 7" key="1">
    <citation type="submission" date="2017-07" db="EMBL/GenBank/DDBJ databases">
        <title>blaIMP-27 on transferable plasmids in Proteus mirabilis and Providencia rettgeri.</title>
        <authorList>
            <person name="Potter R."/>
        </authorList>
    </citation>
    <scope>NUCLEOTIDE SEQUENCE [LARGE SCALE GENOMIC DNA]</scope>
    <source>
        <strain evidence="6 7">PR1</strain>
    </source>
</reference>
<dbReference type="InterPro" id="IPR015991">
    <property type="entry name" value="TatD/YcfH-like"/>
</dbReference>
<comment type="similarity">
    <text evidence="1">Belongs to the metallo-dependent hydrolases superfamily. TatD-type hydrolase family.</text>
</comment>
<dbReference type="GO" id="GO:0005829">
    <property type="term" value="C:cytosol"/>
    <property type="evidence" value="ECO:0007669"/>
    <property type="project" value="TreeGrafter"/>
</dbReference>
<dbReference type="InterPro" id="IPR018228">
    <property type="entry name" value="DNase_TatD-rel_CS"/>
</dbReference>
<feature type="binding site" evidence="4">
    <location>
        <position position="14"/>
    </location>
    <ligand>
        <name>a divalent metal cation</name>
        <dbReference type="ChEBI" id="CHEBI:60240"/>
        <label>1</label>
    </ligand>
</feature>
<protein>
    <submittedName>
        <fullName evidence="6">Metal-dependent hydrolase</fullName>
    </submittedName>
</protein>
<reference evidence="5" key="2">
    <citation type="submission" date="2020-05" db="EMBL/GenBank/DDBJ databases">
        <authorList>
            <person name="Delgado-Blas J."/>
        </authorList>
    </citation>
    <scope>NUCLEOTIDE SEQUENCE</scope>
    <source>
        <strain evidence="5">BB1453</strain>
    </source>
</reference>
<dbReference type="EMBL" id="NOWC01000031">
    <property type="protein sequence ID" value="OZS72755.1"/>
    <property type="molecule type" value="Genomic_DNA"/>
</dbReference>